<keyword evidence="8" id="KW-0997">Cell inner membrane</keyword>
<keyword evidence="7 8" id="KW-0411">Iron-sulfur</keyword>
<dbReference type="InterPro" id="IPR011538">
    <property type="entry name" value="Nuo51_FMN-bd"/>
</dbReference>
<dbReference type="GO" id="GO:0005886">
    <property type="term" value="C:plasma membrane"/>
    <property type="evidence" value="ECO:0007669"/>
    <property type="project" value="UniProtKB-SubCell"/>
</dbReference>
<dbReference type="NCBIfam" id="NF003454">
    <property type="entry name" value="PRK05035.1"/>
    <property type="match status" value="1"/>
</dbReference>
<organism evidence="11 12">
    <name type="scientific">Parazoarcus communis</name>
    <dbReference type="NCBI Taxonomy" id="41977"/>
    <lineage>
        <taxon>Bacteria</taxon>
        <taxon>Pseudomonadati</taxon>
        <taxon>Pseudomonadota</taxon>
        <taxon>Betaproteobacteria</taxon>
        <taxon>Rhodocyclales</taxon>
        <taxon>Zoogloeaceae</taxon>
        <taxon>Parazoarcus</taxon>
    </lineage>
</organism>
<keyword evidence="8" id="KW-1278">Translocase</keyword>
<evidence type="ECO:0000256" key="3">
    <source>
        <dbReference type="ARBA" id="ARBA00022723"/>
    </source>
</evidence>
<dbReference type="Gene3D" id="3.30.70.20">
    <property type="match status" value="1"/>
</dbReference>
<dbReference type="PROSITE" id="PS00198">
    <property type="entry name" value="4FE4S_FER_1"/>
    <property type="match status" value="1"/>
</dbReference>
<feature type="region of interest" description="Disordered" evidence="9">
    <location>
        <begin position="478"/>
        <end position="499"/>
    </location>
</feature>
<dbReference type="InterPro" id="IPR019554">
    <property type="entry name" value="Soluble_ligand-bd"/>
</dbReference>
<sequence>MIARLFNFRGGVKPDAHKNESANASIQAAPMPAHLIVPLRQSTRATARCIVSPGQHVLKGERIGEAEGTLGTAVHAPTSGTVVEFGLYPLAHPSGLNTRCVVIEPDGEDRWADHQPFDYHGATREQTLAQLRDCGIVGLGGATFPSHVKLGRGSGIDTLILNGAECEPWITCDDRLMRERAADILAGATILRELIGARRLVIGIEDNKPEAIAAMQAAAGSVEGDVAVIAIPSLYPAGGEKQLIRVLTGVEIPYGKLGAEFGVQCFNVGTAHAVYRALAHGEPLVSRVLTLTGNVARPGNYEVLIGTPISHLLTLCEPKPDTDRTLMGGPMMGFALPRLDVPVVKGTNCIISASPALFPPPPPEQPCIRCGECARACPAELQPFELYWFSRAHNFGKAQEYNLFDCIECGCCSYVCPSHIPLVDYYRFAKSEIWAREREKSAADQARDRFEFRNFRQEREKEEKAAKLAAKAAETRAKLADKDATAPAPAAAAASSGEEDPKKALIAAALARAKAQKEAVQARNTEALSPDTEKEIAEIDARRIKAALVDPAAPAGEPPSERSPESTS</sequence>
<evidence type="ECO:0000256" key="8">
    <source>
        <dbReference type="HAMAP-Rule" id="MF_00461"/>
    </source>
</evidence>
<dbReference type="KEGG" id="acom:CEW83_05985"/>
<comment type="similarity">
    <text evidence="8">Belongs to the 4Fe4S bacterial-type ferredoxin family. RnfC subfamily.</text>
</comment>
<dbReference type="GO" id="GO:0051539">
    <property type="term" value="F:4 iron, 4 sulfur cluster binding"/>
    <property type="evidence" value="ECO:0007669"/>
    <property type="project" value="UniProtKB-KW"/>
</dbReference>
<dbReference type="GO" id="GO:0009055">
    <property type="term" value="F:electron transfer activity"/>
    <property type="evidence" value="ECO:0007669"/>
    <property type="project" value="InterPro"/>
</dbReference>
<evidence type="ECO:0000313" key="11">
    <source>
        <dbReference type="EMBL" id="AWI74821.1"/>
    </source>
</evidence>
<feature type="binding site" evidence="8">
    <location>
        <position position="367"/>
    </location>
    <ligand>
        <name>[4Fe-4S] cluster</name>
        <dbReference type="ChEBI" id="CHEBI:49883"/>
        <label>1</label>
    </ligand>
</feature>
<keyword evidence="1 8" id="KW-0813">Transport</keyword>
<evidence type="ECO:0000256" key="4">
    <source>
        <dbReference type="ARBA" id="ARBA00022737"/>
    </source>
</evidence>
<feature type="compositionally biased region" description="Basic and acidic residues" evidence="9">
    <location>
        <begin position="559"/>
        <end position="568"/>
    </location>
</feature>
<dbReference type="PANTHER" id="PTHR43034">
    <property type="entry name" value="ION-TRANSLOCATING OXIDOREDUCTASE COMPLEX SUBUNIT C"/>
    <property type="match status" value="1"/>
</dbReference>
<dbReference type="NCBIfam" id="TIGR01945">
    <property type="entry name" value="rnfC"/>
    <property type="match status" value="1"/>
</dbReference>
<dbReference type="Proteomes" id="UP000244930">
    <property type="component" value="Chromosome"/>
</dbReference>
<feature type="binding site" evidence="8">
    <location>
        <position position="406"/>
    </location>
    <ligand>
        <name>[4Fe-4S] cluster</name>
        <dbReference type="ChEBI" id="CHEBI:49883"/>
        <label>2</label>
    </ligand>
</feature>
<dbReference type="Gene3D" id="3.40.50.11540">
    <property type="entry name" value="NADH-ubiquinone oxidoreductase 51kDa subunit"/>
    <property type="match status" value="1"/>
</dbReference>
<comment type="cofactor">
    <cofactor evidence="8">
        <name>[4Fe-4S] cluster</name>
        <dbReference type="ChEBI" id="CHEBI:49883"/>
    </cofactor>
    <text evidence="8">Binds 2 [4Fe-4S] clusters per subunit.</text>
</comment>
<feature type="binding site" evidence="8">
    <location>
        <position position="370"/>
    </location>
    <ligand>
        <name>[4Fe-4S] cluster</name>
        <dbReference type="ChEBI" id="CHEBI:49883"/>
        <label>1</label>
    </ligand>
</feature>
<proteinExistence type="inferred from homology"/>
<reference evidence="11 12" key="1">
    <citation type="submission" date="2017-06" db="EMBL/GenBank/DDBJ databases">
        <title>Azoarcus.</title>
        <authorList>
            <person name="Woo J.-H."/>
            <person name="Kim H.-S."/>
        </authorList>
    </citation>
    <scope>NUCLEOTIDE SEQUENCE [LARGE SCALE GENOMIC DNA]</scope>
    <source>
        <strain evidence="11 12">TSPY31</strain>
    </source>
</reference>
<feature type="binding site" evidence="8">
    <location>
        <position position="416"/>
    </location>
    <ligand>
        <name>[4Fe-4S] cluster</name>
        <dbReference type="ChEBI" id="CHEBI:49883"/>
        <label>1</label>
    </ligand>
</feature>
<dbReference type="HAMAP" id="MF_00461">
    <property type="entry name" value="RsxC_RnfC"/>
    <property type="match status" value="1"/>
</dbReference>
<dbReference type="GO" id="GO:0022900">
    <property type="term" value="P:electron transport chain"/>
    <property type="evidence" value="ECO:0007669"/>
    <property type="project" value="UniProtKB-UniRule"/>
</dbReference>
<dbReference type="EC" id="7.-.-.-" evidence="8"/>
<keyword evidence="5 8" id="KW-0249">Electron transport</keyword>
<comment type="subunit">
    <text evidence="8">The complex is composed of six subunits: RnfA, RnfB, RnfC, RnfD, RnfE and RnfG.</text>
</comment>
<name>A0A2U8GMD3_9RHOO</name>
<dbReference type="Pfam" id="PF13375">
    <property type="entry name" value="RnfC_N"/>
    <property type="match status" value="1"/>
</dbReference>
<comment type="function">
    <text evidence="8">Part of a membrane-bound complex that couples electron transfer with translocation of ions across the membrane.</text>
</comment>
<evidence type="ECO:0000256" key="9">
    <source>
        <dbReference type="SAM" id="MobiDB-lite"/>
    </source>
</evidence>
<evidence type="ECO:0000256" key="2">
    <source>
        <dbReference type="ARBA" id="ARBA00022485"/>
    </source>
</evidence>
<protein>
    <recommendedName>
        <fullName evidence="8">Ion-translocating oxidoreductase complex subunit C</fullName>
        <ecNumber evidence="8">7.-.-.-</ecNumber>
    </recommendedName>
    <alternativeName>
        <fullName evidence="8">Rnf electron transport complex subunit C</fullName>
    </alternativeName>
</protein>
<keyword evidence="3 8" id="KW-0479">Metal-binding</keyword>
<feature type="domain" description="4Fe-4S ferredoxin-type" evidence="10">
    <location>
        <begin position="357"/>
        <end position="387"/>
    </location>
</feature>
<dbReference type="GO" id="GO:0046872">
    <property type="term" value="F:metal ion binding"/>
    <property type="evidence" value="ECO:0007669"/>
    <property type="project" value="UniProtKB-KW"/>
</dbReference>
<dbReference type="AlphaFoldDB" id="A0A2U8GMD3"/>
<keyword evidence="2 8" id="KW-0004">4Fe-4S</keyword>
<evidence type="ECO:0000256" key="5">
    <source>
        <dbReference type="ARBA" id="ARBA00022982"/>
    </source>
</evidence>
<dbReference type="PROSITE" id="PS51379">
    <property type="entry name" value="4FE4S_FER_2"/>
    <property type="match status" value="2"/>
</dbReference>
<feature type="binding site" evidence="8">
    <location>
        <position position="409"/>
    </location>
    <ligand>
        <name>[4Fe-4S] cluster</name>
        <dbReference type="ChEBI" id="CHEBI:49883"/>
        <label>2</label>
    </ligand>
</feature>
<dbReference type="PANTHER" id="PTHR43034:SF2">
    <property type="entry name" value="ION-TRANSLOCATING OXIDOREDUCTASE COMPLEX SUBUNIT C"/>
    <property type="match status" value="1"/>
</dbReference>
<comment type="subcellular location">
    <subcellularLocation>
        <location evidence="8">Cell inner membrane</location>
        <topology evidence="8">Peripheral membrane protein</topology>
    </subcellularLocation>
</comment>
<keyword evidence="4 8" id="KW-0677">Repeat</keyword>
<dbReference type="Pfam" id="PF10531">
    <property type="entry name" value="SLBB"/>
    <property type="match status" value="1"/>
</dbReference>
<evidence type="ECO:0000256" key="1">
    <source>
        <dbReference type="ARBA" id="ARBA00022448"/>
    </source>
</evidence>
<feature type="region of interest" description="Disordered" evidence="9">
    <location>
        <begin position="516"/>
        <end position="535"/>
    </location>
</feature>
<accession>A0A2U8GMD3</accession>
<dbReference type="EMBL" id="CP022187">
    <property type="protein sequence ID" value="AWI74821.1"/>
    <property type="molecule type" value="Genomic_DNA"/>
</dbReference>
<gene>
    <name evidence="8" type="primary">rnfC</name>
    <name evidence="11" type="ORF">CEW83_05985</name>
</gene>
<feature type="binding site" evidence="8">
    <location>
        <position position="373"/>
    </location>
    <ligand>
        <name>[4Fe-4S] cluster</name>
        <dbReference type="ChEBI" id="CHEBI:49883"/>
        <label>1</label>
    </ligand>
</feature>
<evidence type="ECO:0000259" key="10">
    <source>
        <dbReference type="PROSITE" id="PS51379"/>
    </source>
</evidence>
<evidence type="ECO:0000256" key="7">
    <source>
        <dbReference type="ARBA" id="ARBA00023014"/>
    </source>
</evidence>
<dbReference type="SUPFAM" id="SSF46548">
    <property type="entry name" value="alpha-helical ferredoxin"/>
    <property type="match status" value="1"/>
</dbReference>
<feature type="domain" description="4Fe-4S ferredoxin-type" evidence="10">
    <location>
        <begin position="397"/>
        <end position="426"/>
    </location>
</feature>
<dbReference type="SUPFAM" id="SSF142019">
    <property type="entry name" value="Nqo1 FMN-binding domain-like"/>
    <property type="match status" value="1"/>
</dbReference>
<dbReference type="InterPro" id="IPR010208">
    <property type="entry name" value="Ion_transpt_RnfC/RsxC"/>
</dbReference>
<keyword evidence="8" id="KW-0472">Membrane</keyword>
<dbReference type="RefSeq" id="WP_108948529.1">
    <property type="nucleotide sequence ID" value="NZ_CP022187.1"/>
</dbReference>
<feature type="binding site" evidence="8">
    <location>
        <position position="377"/>
    </location>
    <ligand>
        <name>[4Fe-4S] cluster</name>
        <dbReference type="ChEBI" id="CHEBI:49883"/>
        <label>2</label>
    </ligand>
</feature>
<evidence type="ECO:0000313" key="12">
    <source>
        <dbReference type="Proteomes" id="UP000244930"/>
    </source>
</evidence>
<dbReference type="Pfam" id="PF01512">
    <property type="entry name" value="Complex1_51K"/>
    <property type="match status" value="1"/>
</dbReference>
<dbReference type="InterPro" id="IPR017900">
    <property type="entry name" value="4Fe4S_Fe_S_CS"/>
</dbReference>
<feature type="region of interest" description="Disordered" evidence="9">
    <location>
        <begin position="547"/>
        <end position="568"/>
    </location>
</feature>
<feature type="binding site" evidence="8">
    <location>
        <position position="412"/>
    </location>
    <ligand>
        <name>[4Fe-4S] cluster</name>
        <dbReference type="ChEBI" id="CHEBI:49883"/>
        <label>2</label>
    </ligand>
</feature>
<dbReference type="InterPro" id="IPR017896">
    <property type="entry name" value="4Fe4S_Fe-S-bd"/>
</dbReference>
<evidence type="ECO:0000256" key="6">
    <source>
        <dbReference type="ARBA" id="ARBA00023004"/>
    </source>
</evidence>
<dbReference type="Pfam" id="PF12838">
    <property type="entry name" value="Fer4_7"/>
    <property type="match status" value="1"/>
</dbReference>
<dbReference type="InterPro" id="IPR026902">
    <property type="entry name" value="RnfC_N"/>
</dbReference>
<keyword evidence="12" id="KW-1185">Reference proteome</keyword>
<keyword evidence="8" id="KW-1003">Cell membrane</keyword>
<feature type="compositionally biased region" description="Low complexity" evidence="9">
    <location>
        <begin position="485"/>
        <end position="494"/>
    </location>
</feature>
<dbReference type="InterPro" id="IPR037225">
    <property type="entry name" value="Nuo51_FMN-bd_sf"/>
</dbReference>
<keyword evidence="6 8" id="KW-0408">Iron</keyword>